<name>A0A2V0RA23_9ZZZZ</name>
<dbReference type="EMBL" id="BDQA01000452">
    <property type="protein sequence ID" value="GBH21924.1"/>
    <property type="molecule type" value="Genomic_RNA"/>
</dbReference>
<evidence type="ECO:0000313" key="1">
    <source>
        <dbReference type="EMBL" id="GBH21924.1"/>
    </source>
</evidence>
<sequence length="963" mass="111217">MLTSLSAYAFRMKNYYTHQPPFFQNWNSRVPFPQTTLLQNYNLASSSTFNVRPSIPINLDNDSISIDTALTIISGRCFNHQTLIPGQHSTDYMKSTTAKRIYEYYFNSISTRICDDVLSLQENGSTQTFPTYFNTSEFSEYLSYLYLSHETRMLNGDSMDYSIDYNCLFVIEALFSYINLYPSNYSDLITNCDFSRVYKSFISDALFQTNELILYSECSNTIPSWRRQLHVGISSSVVCYPSSIPYYNYLNISSAISVPDILGSIAERVITAISPYLGPANNWRSIINSDIESNEYSYSKLFPLYPNLEVYTHEVIWQQLGLRPTPAEILNVHRSFEKIPGCVRILEEFIYRYSSYEILSTLILEASMKTGLDVSSLPKCSTETQAKFLNKLSKLLFHFRYPLNIISYLNGTPFLLSSSLFSDNHRSPYWDFIDKCPSSKLNDTIYTGTELFNYYIYEYSQTPSFKYDPADIMYTPIPLTEQYIQDIDIALHASEDSEITLSRSVNSADLQEYEAYVFENPTRFNNIKLDHSTNYSIFAHGSELAVLRSRSAEDQMAETVLTQERQRSESKLLKNDSDDNRLRDFLISKGNTRYDTIEEIEEGIDQNNDNVVELTQTTINYDQSKRSLAIPAIKFIDIDRTYYYDDLLYFIERSSNIMSIQPWNKSSKEGEEFFNSKSNELLTDLYTAMTESNATNLVNSIMNEIRRVRVEKTRLGSLQIKYIPELSSELLLNERDKLEVYKNRAEVIIISARCGEYRMNSSIIEFNEATQLYETINVQSDYGTYTDVTTYNELDQKQQNEATKNLGFNRIAERNNEDLVSATPYTIINDTLRKVFYNIIEIVSSECNTSNCISTQIEEINKKYTVKYNKMLIIDVDNPSIMLTLLRFKSKPYTIQDFTTAYTAVCLEIDANHKLAAQFTTTSKLDASTELLNEDWECGDSMTDRIMSKAMKFAQFTRICIQS</sequence>
<comment type="caution">
    <text evidence="1">The sequence shown here is derived from an EMBL/GenBank/DDBJ whole genome shotgun (WGS) entry which is preliminary data.</text>
</comment>
<dbReference type="AlphaFoldDB" id="A0A2V0RA23"/>
<organism evidence="1">
    <name type="scientific">viral metagenome</name>
    <dbReference type="NCBI Taxonomy" id="1070528"/>
    <lineage>
        <taxon>unclassified sequences</taxon>
        <taxon>metagenomes</taxon>
        <taxon>organismal metagenomes</taxon>
    </lineage>
</organism>
<protein>
    <submittedName>
        <fullName evidence="1">Uncharacterized protein</fullName>
    </submittedName>
</protein>
<reference evidence="1" key="1">
    <citation type="submission" date="2017-04" db="EMBL/GenBank/DDBJ databases">
        <title>Unveiling RNA virosphere associated with marine microorganisms.</title>
        <authorList>
            <person name="Urayama S."/>
            <person name="Takaki Y."/>
            <person name="Nishi S."/>
            <person name="Yoshida Y."/>
            <person name="Deguchi S."/>
            <person name="Takai K."/>
            <person name="Nunoura T."/>
        </authorList>
    </citation>
    <scope>NUCLEOTIDE SEQUENCE</scope>
</reference>
<accession>A0A2V0RA23</accession>
<proteinExistence type="predicted"/>